<organism evidence="1 2">
    <name type="scientific">Phormidesmis priestleyi</name>
    <dbReference type="NCBI Taxonomy" id="268141"/>
    <lineage>
        <taxon>Bacteria</taxon>
        <taxon>Bacillati</taxon>
        <taxon>Cyanobacteriota</taxon>
        <taxon>Cyanophyceae</taxon>
        <taxon>Leptolyngbyales</taxon>
        <taxon>Leptolyngbyaceae</taxon>
        <taxon>Phormidesmis</taxon>
    </lineage>
</organism>
<sequence length="75" mass="7836">MAAAIVTTSTTLEGQMVEIASALQVAEAAVTENPENRVAIQFDVENNGISIQASLPGKFSYVGGKASMQATEYLT</sequence>
<dbReference type="Proteomes" id="UP000249794">
    <property type="component" value="Unassembled WGS sequence"/>
</dbReference>
<accession>A0A2W4X102</accession>
<reference evidence="1 2" key="2">
    <citation type="submission" date="2018-06" db="EMBL/GenBank/DDBJ databases">
        <title>Metagenomic assembly of (sub)arctic Cyanobacteria and their associated microbiome from non-axenic cultures.</title>
        <authorList>
            <person name="Baurain D."/>
        </authorList>
    </citation>
    <scope>NUCLEOTIDE SEQUENCE [LARGE SCALE GENOMIC DNA]</scope>
    <source>
        <strain evidence="1">ULC027bin1</strain>
    </source>
</reference>
<proteinExistence type="predicted"/>
<evidence type="ECO:0000313" key="1">
    <source>
        <dbReference type="EMBL" id="PZO49127.1"/>
    </source>
</evidence>
<dbReference type="AlphaFoldDB" id="A0A2W4X102"/>
<gene>
    <name evidence="1" type="ORF">DCF15_17250</name>
</gene>
<comment type="caution">
    <text evidence="1">The sequence shown here is derived from an EMBL/GenBank/DDBJ whole genome shotgun (WGS) entry which is preliminary data.</text>
</comment>
<evidence type="ECO:0000313" key="2">
    <source>
        <dbReference type="Proteomes" id="UP000249794"/>
    </source>
</evidence>
<dbReference type="EMBL" id="QBMP01000220">
    <property type="protein sequence ID" value="PZO49127.1"/>
    <property type="molecule type" value="Genomic_DNA"/>
</dbReference>
<protein>
    <submittedName>
        <fullName evidence="1">Uncharacterized protein</fullName>
    </submittedName>
</protein>
<name>A0A2W4X102_9CYAN</name>
<reference evidence="2" key="1">
    <citation type="submission" date="2018-04" db="EMBL/GenBank/DDBJ databases">
        <authorList>
            <person name="Cornet L."/>
        </authorList>
    </citation>
    <scope>NUCLEOTIDE SEQUENCE [LARGE SCALE GENOMIC DNA]</scope>
</reference>